<evidence type="ECO:0000256" key="1">
    <source>
        <dbReference type="ARBA" id="ARBA00022475"/>
    </source>
</evidence>
<dbReference type="InterPro" id="IPR003494">
    <property type="entry name" value="SHS2_FtsA"/>
</dbReference>
<dbReference type="PANTHER" id="PTHR32432">
    <property type="entry name" value="CELL DIVISION PROTEIN FTSA-RELATED"/>
    <property type="match status" value="1"/>
</dbReference>
<comment type="subcellular location">
    <subcellularLocation>
        <location evidence="5">Cell membrane</location>
        <topology evidence="5">Peripheral membrane protein</topology>
        <orientation evidence="5">Cytoplasmic side</orientation>
    </subcellularLocation>
    <text evidence="5">Localizes to the Z ring in an FtsZ-dependent manner. Targeted to the membrane through a conserved C-terminal amphipathic helix.</text>
</comment>
<dbReference type="Gene3D" id="3.30.420.40">
    <property type="match status" value="2"/>
</dbReference>
<evidence type="ECO:0000256" key="2">
    <source>
        <dbReference type="ARBA" id="ARBA00022618"/>
    </source>
</evidence>
<accession>A0A1H2DMQ8</accession>
<dbReference type="Pfam" id="PF02491">
    <property type="entry name" value="SHS2_FTSA"/>
    <property type="match status" value="1"/>
</dbReference>
<protein>
    <recommendedName>
        <fullName evidence="5 6">Cell division protein FtsA</fullName>
    </recommendedName>
</protein>
<comment type="similarity">
    <text evidence="5 6">Belongs to the FtsA/MreB family.</text>
</comment>
<evidence type="ECO:0000256" key="4">
    <source>
        <dbReference type="ARBA" id="ARBA00023306"/>
    </source>
</evidence>
<dbReference type="NCBIfam" id="TIGR01174">
    <property type="entry name" value="ftsA"/>
    <property type="match status" value="1"/>
</dbReference>
<dbReference type="RefSeq" id="WP_092229432.1">
    <property type="nucleotide sequence ID" value="NZ_FNLL01000001.1"/>
</dbReference>
<dbReference type="EMBL" id="FNLL01000001">
    <property type="protein sequence ID" value="SDT84076.1"/>
    <property type="molecule type" value="Genomic_DNA"/>
</dbReference>
<evidence type="ECO:0000256" key="5">
    <source>
        <dbReference type="HAMAP-Rule" id="MF_02033"/>
    </source>
</evidence>
<dbReference type="InterPro" id="IPR043129">
    <property type="entry name" value="ATPase_NBD"/>
</dbReference>
<evidence type="ECO:0000256" key="6">
    <source>
        <dbReference type="PIRNR" id="PIRNR003101"/>
    </source>
</evidence>
<dbReference type="FunFam" id="3.30.1490.110:FF:000001">
    <property type="entry name" value="Cell division protein FtsA"/>
    <property type="match status" value="1"/>
</dbReference>
<dbReference type="AlphaFoldDB" id="A0A1H2DMQ8"/>
<dbReference type="GO" id="GO:0032153">
    <property type="term" value="C:cell division site"/>
    <property type="evidence" value="ECO:0007669"/>
    <property type="project" value="UniProtKB-UniRule"/>
</dbReference>
<dbReference type="SMART" id="SM00842">
    <property type="entry name" value="FtsA"/>
    <property type="match status" value="1"/>
</dbReference>
<name>A0A1H2DMQ8_9BACT</name>
<comment type="function">
    <text evidence="5 6">Cell division protein that is involved in the assembly of the Z ring. May serve as a membrane anchor for the Z ring.</text>
</comment>
<dbReference type="InterPro" id="IPR050696">
    <property type="entry name" value="FtsA/MreB"/>
</dbReference>
<evidence type="ECO:0000313" key="9">
    <source>
        <dbReference type="Proteomes" id="UP000199608"/>
    </source>
</evidence>
<organism evidence="8 9">
    <name type="scientific">Desulfobacula phenolica</name>
    <dbReference type="NCBI Taxonomy" id="90732"/>
    <lineage>
        <taxon>Bacteria</taxon>
        <taxon>Pseudomonadati</taxon>
        <taxon>Thermodesulfobacteriota</taxon>
        <taxon>Desulfobacteria</taxon>
        <taxon>Desulfobacterales</taxon>
        <taxon>Desulfobacteraceae</taxon>
        <taxon>Desulfobacula</taxon>
    </lineage>
</organism>
<dbReference type="InterPro" id="IPR020823">
    <property type="entry name" value="Cell_div_FtsA"/>
</dbReference>
<keyword evidence="9" id="KW-1185">Reference proteome</keyword>
<keyword evidence="1 5" id="KW-1003">Cell membrane</keyword>
<reference evidence="9" key="1">
    <citation type="submission" date="2016-10" db="EMBL/GenBank/DDBJ databases">
        <authorList>
            <person name="Varghese N."/>
            <person name="Submissions S."/>
        </authorList>
    </citation>
    <scope>NUCLEOTIDE SEQUENCE [LARGE SCALE GENOMIC DNA]</scope>
    <source>
        <strain evidence="9">DSM 3384</strain>
    </source>
</reference>
<dbReference type="PIRSF" id="PIRSF003101">
    <property type="entry name" value="FtsA"/>
    <property type="match status" value="1"/>
</dbReference>
<dbReference type="GO" id="GO:0009898">
    <property type="term" value="C:cytoplasmic side of plasma membrane"/>
    <property type="evidence" value="ECO:0007669"/>
    <property type="project" value="UniProtKB-UniRule"/>
</dbReference>
<dbReference type="Proteomes" id="UP000199608">
    <property type="component" value="Unassembled WGS sequence"/>
</dbReference>
<keyword evidence="3 5" id="KW-0472">Membrane</keyword>
<evidence type="ECO:0000256" key="3">
    <source>
        <dbReference type="ARBA" id="ARBA00023136"/>
    </source>
</evidence>
<dbReference type="Gene3D" id="3.30.1490.110">
    <property type="match status" value="1"/>
</dbReference>
<dbReference type="HAMAP" id="MF_02033">
    <property type="entry name" value="FtsA"/>
    <property type="match status" value="1"/>
</dbReference>
<dbReference type="SUPFAM" id="SSF53067">
    <property type="entry name" value="Actin-like ATPase domain"/>
    <property type="match status" value="2"/>
</dbReference>
<proteinExistence type="inferred from homology"/>
<keyword evidence="2 5" id="KW-0132">Cell division</keyword>
<gene>
    <name evidence="5" type="primary">ftsA</name>
    <name evidence="8" type="ORF">SAMN04487931_101115</name>
</gene>
<keyword evidence="4 5" id="KW-0131">Cell cycle</keyword>
<evidence type="ECO:0000259" key="7">
    <source>
        <dbReference type="SMART" id="SM00842"/>
    </source>
</evidence>
<evidence type="ECO:0000313" key="8">
    <source>
        <dbReference type="EMBL" id="SDT84076.1"/>
    </source>
</evidence>
<dbReference type="Pfam" id="PF14450">
    <property type="entry name" value="FtsA"/>
    <property type="match status" value="2"/>
</dbReference>
<comment type="subunit">
    <text evidence="5">Self-interacts. Interacts with FtsZ.</text>
</comment>
<sequence length="408" mass="43567">MQGNEKIIVGLDIGTTKIAAVVGEMFENDINVIGFGSHPSTGLRKGTVVNIESTVDSIKKAVEEAEIMAGCDISSVYVGIAGNHIKGLNSHGIIAIKGREITKQDVERVIDAAKAVAIPTDREVLHVIPQEFIVDDMESIQNPVGMTAIRLEAKIHIVTGAVSSARNIVKCCNKAGLEVCDIALESLASGEAVLTDEEKELGCLIADMGGGTTDLAIFKDNNLKFIYELTLGGHNLTNDISIGLRTPFPEAEKIKIQHGTCVPQNVKTGDTIDVQAVGGRAPKKLSKGILAEILEPRVEEIFSLLKKELFSNGLENSFPAGFVLTGGSVVLDGIAEIAESVFNVPVRIGEPNKIGGLKDIVRNPSYATGVGLVLFGSKASCQINLKEIDTQGFIGILNRMKQWFKDII</sequence>
<dbReference type="CDD" id="cd24048">
    <property type="entry name" value="ASKHA_NBD_FtsA"/>
    <property type="match status" value="1"/>
</dbReference>
<feature type="domain" description="SHS2" evidence="7">
    <location>
        <begin position="8"/>
        <end position="193"/>
    </location>
</feature>
<dbReference type="GO" id="GO:0043093">
    <property type="term" value="P:FtsZ-dependent cytokinesis"/>
    <property type="evidence" value="ECO:0007669"/>
    <property type="project" value="UniProtKB-UniRule"/>
</dbReference>
<dbReference type="PANTHER" id="PTHR32432:SF4">
    <property type="entry name" value="CELL DIVISION PROTEIN FTSA"/>
    <property type="match status" value="1"/>
</dbReference>